<protein>
    <submittedName>
        <fullName evidence="1">Uncharacterized protein</fullName>
    </submittedName>
</protein>
<name>A0A8D8YGY4_9HEMI</name>
<evidence type="ECO:0000313" key="1">
    <source>
        <dbReference type="EMBL" id="CAG6728560.1"/>
    </source>
</evidence>
<dbReference type="EMBL" id="HBUF01376560">
    <property type="protein sequence ID" value="CAG6728560.1"/>
    <property type="molecule type" value="Transcribed_RNA"/>
</dbReference>
<proteinExistence type="predicted"/>
<dbReference type="AlphaFoldDB" id="A0A8D8YGY4"/>
<reference evidence="1" key="1">
    <citation type="submission" date="2021-05" db="EMBL/GenBank/DDBJ databases">
        <authorList>
            <person name="Alioto T."/>
            <person name="Alioto T."/>
            <person name="Gomez Garrido J."/>
        </authorList>
    </citation>
    <scope>NUCLEOTIDE SEQUENCE</scope>
</reference>
<sequence>MEQKPLDRTTKDYAYMIFENAPLLDGNKEPSNVNELTGFHEELHQAANSTKLHLPQPTLSVVTTSLPSIHHNNPAVSLLDTSARILDTSGSILNKPSATSNFSKECTTQASSSKDSSLLLPLSQTSSSINMPVIFNDGVNPKEVNEKKKDNGWKHTSLAPISIESTMDEIMTNSQLLVKENCPTLKPNPGSPVRVTTNSTFETKGDNLNQFQSNQTTNTSLISFKNPKMTFSDKAAAIFENATLGNKEDTYASFKSDCKVTSMVNFSTEKIPTSQLEDSPNFSQIHLSSSREALFPNHSNFDTCSESNRNTNTVFPTTPREETTLSFEHTQQHYKSESHYEKKGMYDFEKMSTDTKTQQTSTPQLPSQELNRVHDHLLTSKPLLPPGNKTQDGVEINRVHDHLLKKNKKYARKLTLKGQTELLF</sequence>
<accession>A0A8D8YGY4</accession>
<organism evidence="1">
    <name type="scientific">Cacopsylla melanoneura</name>
    <dbReference type="NCBI Taxonomy" id="428564"/>
    <lineage>
        <taxon>Eukaryota</taxon>
        <taxon>Metazoa</taxon>
        <taxon>Ecdysozoa</taxon>
        <taxon>Arthropoda</taxon>
        <taxon>Hexapoda</taxon>
        <taxon>Insecta</taxon>
        <taxon>Pterygota</taxon>
        <taxon>Neoptera</taxon>
        <taxon>Paraneoptera</taxon>
        <taxon>Hemiptera</taxon>
        <taxon>Sternorrhyncha</taxon>
        <taxon>Psylloidea</taxon>
        <taxon>Psyllidae</taxon>
        <taxon>Psyllinae</taxon>
        <taxon>Cacopsylla</taxon>
    </lineage>
</organism>